<dbReference type="Proteomes" id="UP000254924">
    <property type="component" value="Unassembled WGS sequence"/>
</dbReference>
<dbReference type="Gene3D" id="3.40.50.1820">
    <property type="entry name" value="alpha/beta hydrolase"/>
    <property type="match status" value="1"/>
</dbReference>
<organism evidence="1 2">
    <name type="scientific">Streptococcus hyointestinalis</name>
    <dbReference type="NCBI Taxonomy" id="1337"/>
    <lineage>
        <taxon>Bacteria</taxon>
        <taxon>Bacillati</taxon>
        <taxon>Bacillota</taxon>
        <taxon>Bacilli</taxon>
        <taxon>Lactobacillales</taxon>
        <taxon>Streptococcaceae</taxon>
        <taxon>Streptococcus</taxon>
    </lineage>
</organism>
<dbReference type="OrthoDB" id="9812921at2"/>
<dbReference type="SUPFAM" id="SSF53474">
    <property type="entry name" value="alpha/beta-Hydrolases"/>
    <property type="match status" value="1"/>
</dbReference>
<evidence type="ECO:0000313" key="1">
    <source>
        <dbReference type="EMBL" id="SUN59464.1"/>
    </source>
</evidence>
<dbReference type="EMBL" id="UHFN01000007">
    <property type="protein sequence ID" value="SUN59464.1"/>
    <property type="molecule type" value="Genomic_DNA"/>
</dbReference>
<keyword evidence="1" id="KW-0378">Hydrolase</keyword>
<dbReference type="GO" id="GO:0016787">
    <property type="term" value="F:hydrolase activity"/>
    <property type="evidence" value="ECO:0007669"/>
    <property type="project" value="UniProtKB-KW"/>
</dbReference>
<reference evidence="1 2" key="1">
    <citation type="submission" date="2018-06" db="EMBL/GenBank/DDBJ databases">
        <authorList>
            <consortium name="Pathogen Informatics"/>
            <person name="Doyle S."/>
        </authorList>
    </citation>
    <scope>NUCLEOTIDE SEQUENCE [LARGE SCALE GENOMIC DNA]</scope>
    <source>
        <strain evidence="1 2">NCTC12224</strain>
    </source>
</reference>
<dbReference type="AlphaFoldDB" id="A0A380K3J5"/>
<accession>A0A380K3J5</accession>
<proteinExistence type="predicted"/>
<sequence length="147" mass="17005">MTYYRASLFYLSFSDSRKQDAYQCFKRCFNSYYQDTNLIYLSITYKSAKLPAVSIPYTDATKTLLVIGGFDSFMEELVNWFYPLQSQIKMNFLLFDGPGQGSVPFQHLYFESDYEKVVTTILDYTHLEEVDAIGISWGLFCPSVSSL</sequence>
<gene>
    <name evidence="1" type="ORF">NCTC12224_00374</name>
</gene>
<keyword evidence="2" id="KW-1185">Reference proteome</keyword>
<dbReference type="InterPro" id="IPR029058">
    <property type="entry name" value="AB_hydrolase_fold"/>
</dbReference>
<evidence type="ECO:0000313" key="2">
    <source>
        <dbReference type="Proteomes" id="UP000254924"/>
    </source>
</evidence>
<protein>
    <submittedName>
        <fullName evidence="1">Alpha/beta fold family hydrolase</fullName>
    </submittedName>
</protein>
<name>A0A380K3J5_9STRE</name>